<dbReference type="InterPro" id="IPR036249">
    <property type="entry name" value="Thioredoxin-like_sf"/>
</dbReference>
<dbReference type="AlphaFoldDB" id="A0A0E2B5Q4"/>
<dbReference type="CDD" id="cd02969">
    <property type="entry name" value="PRX_like1"/>
    <property type="match status" value="1"/>
</dbReference>
<dbReference type="EMBL" id="AHMY02000025">
    <property type="protein sequence ID" value="EKO16499.1"/>
    <property type="molecule type" value="Genomic_DNA"/>
</dbReference>
<dbReference type="PROSITE" id="PS51352">
    <property type="entry name" value="THIOREDOXIN_2"/>
    <property type="match status" value="1"/>
</dbReference>
<evidence type="ECO:0000313" key="2">
    <source>
        <dbReference type="EMBL" id="EKO16499.1"/>
    </source>
</evidence>
<dbReference type="GO" id="GO:0016491">
    <property type="term" value="F:oxidoreductase activity"/>
    <property type="evidence" value="ECO:0007669"/>
    <property type="project" value="InterPro"/>
</dbReference>
<sequence length="183" mass="20914">MSLLESEKIPLGSLLPVFRLADPNGKTYSSDQMSGSTGLLLIVTCNHCPYAQAIWPRLIRFAGEILSLGVRTVAINPNIHPDYPDDSPEMMLIKIKEWEIPFPYLVDETQEVAKKLKAMCTPDIYLYDGEQRLYYHGRMDDNWKNEKQVSRKELEYAVHQLVKGNPAPINQMPSMGCSIKWKE</sequence>
<dbReference type="Pfam" id="PF00578">
    <property type="entry name" value="AhpC-TSA"/>
    <property type="match status" value="1"/>
</dbReference>
<dbReference type="Gene3D" id="3.40.30.10">
    <property type="entry name" value="Glutaredoxin"/>
    <property type="match status" value="1"/>
</dbReference>
<dbReference type="InterPro" id="IPR047262">
    <property type="entry name" value="PRX-like1"/>
</dbReference>
<evidence type="ECO:0000313" key="3">
    <source>
        <dbReference type="Proteomes" id="UP000006253"/>
    </source>
</evidence>
<dbReference type="InterPro" id="IPR000866">
    <property type="entry name" value="AhpC/TSA"/>
</dbReference>
<organism evidence="2 3">
    <name type="scientific">Leptospira kirschneri str. H1</name>
    <dbReference type="NCBI Taxonomy" id="1049966"/>
    <lineage>
        <taxon>Bacteria</taxon>
        <taxon>Pseudomonadati</taxon>
        <taxon>Spirochaetota</taxon>
        <taxon>Spirochaetia</taxon>
        <taxon>Leptospirales</taxon>
        <taxon>Leptospiraceae</taxon>
        <taxon>Leptospira</taxon>
    </lineage>
</organism>
<dbReference type="PANTHER" id="PTHR43640">
    <property type="entry name" value="OS07G0260300 PROTEIN"/>
    <property type="match status" value="1"/>
</dbReference>
<protein>
    <submittedName>
        <fullName evidence="2">Redoxin</fullName>
    </submittedName>
</protein>
<proteinExistence type="predicted"/>
<dbReference type="PANTHER" id="PTHR43640:SF1">
    <property type="entry name" value="THIOREDOXIN-DEPENDENT PEROXIREDOXIN"/>
    <property type="match status" value="1"/>
</dbReference>
<dbReference type="Proteomes" id="UP000006253">
    <property type="component" value="Unassembled WGS sequence"/>
</dbReference>
<feature type="domain" description="Thioredoxin" evidence="1">
    <location>
        <begin position="9"/>
        <end position="163"/>
    </location>
</feature>
<accession>A0A0E2B5Q4</accession>
<name>A0A0E2B5Q4_9LEPT</name>
<dbReference type="SUPFAM" id="SSF52833">
    <property type="entry name" value="Thioredoxin-like"/>
    <property type="match status" value="1"/>
</dbReference>
<dbReference type="InterPro" id="IPR013766">
    <property type="entry name" value="Thioredoxin_domain"/>
</dbReference>
<dbReference type="GO" id="GO:0016209">
    <property type="term" value="F:antioxidant activity"/>
    <property type="evidence" value="ECO:0007669"/>
    <property type="project" value="InterPro"/>
</dbReference>
<comment type="caution">
    <text evidence="2">The sequence shown here is derived from an EMBL/GenBank/DDBJ whole genome shotgun (WGS) entry which is preliminary data.</text>
</comment>
<reference evidence="2 3" key="1">
    <citation type="submission" date="2012-10" db="EMBL/GenBank/DDBJ databases">
        <authorList>
            <person name="Harkins D.M."/>
            <person name="Durkin A.S."/>
            <person name="Brinkac L.M."/>
            <person name="Selengut J.D."/>
            <person name="Sanka R."/>
            <person name="DePew J."/>
            <person name="Purushe J."/>
            <person name="Peacock S.J."/>
            <person name="Thaipadungpanit J."/>
            <person name="Wuthiekanun V.W."/>
            <person name="Day N.P."/>
            <person name="Vinetz J.M."/>
            <person name="Sutton G.G."/>
            <person name="Nelson W.C."/>
            <person name="Fouts D.E."/>
        </authorList>
    </citation>
    <scope>NUCLEOTIDE SEQUENCE [LARGE SCALE GENOMIC DNA]</scope>
    <source>
        <strain evidence="2 3">H1</strain>
    </source>
</reference>
<dbReference type="RefSeq" id="WP_004764933.1">
    <property type="nucleotide sequence ID" value="NZ_AHMY02000025.1"/>
</dbReference>
<gene>
    <name evidence="2" type="ORF">LEP1GSC081_2897</name>
</gene>
<evidence type="ECO:0000259" key="1">
    <source>
        <dbReference type="PROSITE" id="PS51352"/>
    </source>
</evidence>